<reference evidence="2 3" key="1">
    <citation type="submission" date="2017-07" db="EMBL/GenBank/DDBJ databases">
        <title>Bifidobacterium novel species.</title>
        <authorList>
            <person name="Lugli G.A."/>
            <person name="Milani C."/>
            <person name="Duranti S."/>
            <person name="Mangifesta M."/>
        </authorList>
    </citation>
    <scope>NUCLEOTIDE SEQUENCE [LARGE SCALE GENOMIC DNA]</scope>
    <source>
        <strain evidence="2 3">77</strain>
    </source>
</reference>
<evidence type="ECO:0000259" key="1">
    <source>
        <dbReference type="Pfam" id="PF00899"/>
    </source>
</evidence>
<proteinExistence type="predicted"/>
<evidence type="ECO:0000313" key="2">
    <source>
        <dbReference type="EMBL" id="PLS29769.1"/>
    </source>
</evidence>
<dbReference type="GO" id="GO:0016779">
    <property type="term" value="F:nucleotidyltransferase activity"/>
    <property type="evidence" value="ECO:0007669"/>
    <property type="project" value="TreeGrafter"/>
</dbReference>
<gene>
    <name evidence="2" type="ORF">Uis4E_0110</name>
</gene>
<dbReference type="PANTHER" id="PTHR10953">
    <property type="entry name" value="UBIQUITIN-ACTIVATING ENZYME E1"/>
    <property type="match status" value="1"/>
</dbReference>
<dbReference type="AlphaFoldDB" id="A0A2N5J6C8"/>
<dbReference type="Pfam" id="PF00899">
    <property type="entry name" value="ThiF"/>
    <property type="match status" value="1"/>
</dbReference>
<feature type="domain" description="THIF-type NAD/FAD binding fold" evidence="1">
    <location>
        <begin position="123"/>
        <end position="338"/>
    </location>
</feature>
<dbReference type="GO" id="GO:0005737">
    <property type="term" value="C:cytoplasm"/>
    <property type="evidence" value="ECO:0007669"/>
    <property type="project" value="TreeGrafter"/>
</dbReference>
<dbReference type="Proteomes" id="UP000235034">
    <property type="component" value="Unassembled WGS sequence"/>
</dbReference>
<dbReference type="Gene3D" id="3.40.50.720">
    <property type="entry name" value="NAD(P)-binding Rossmann-like Domain"/>
    <property type="match status" value="1"/>
</dbReference>
<evidence type="ECO:0000313" key="3">
    <source>
        <dbReference type="Proteomes" id="UP000235034"/>
    </source>
</evidence>
<keyword evidence="3" id="KW-1185">Reference proteome</keyword>
<dbReference type="EMBL" id="NMWT01000001">
    <property type="protein sequence ID" value="PLS29769.1"/>
    <property type="molecule type" value="Genomic_DNA"/>
</dbReference>
<dbReference type="SUPFAM" id="SSF69572">
    <property type="entry name" value="Activating enzymes of the ubiquitin-like proteins"/>
    <property type="match status" value="1"/>
</dbReference>
<protein>
    <submittedName>
        <fullName evidence="2">Dinucleotide-utilizing enzyme</fullName>
    </submittedName>
</protein>
<dbReference type="GO" id="GO:0008641">
    <property type="term" value="F:ubiquitin-like modifier activating enzyme activity"/>
    <property type="evidence" value="ECO:0007669"/>
    <property type="project" value="InterPro"/>
</dbReference>
<comment type="caution">
    <text evidence="2">The sequence shown here is derived from an EMBL/GenBank/DDBJ whole genome shotgun (WGS) entry which is preliminary data.</text>
</comment>
<dbReference type="InterPro" id="IPR045886">
    <property type="entry name" value="ThiF/MoeB/HesA"/>
</dbReference>
<dbReference type="PANTHER" id="PTHR10953:SF102">
    <property type="entry name" value="ADENYLYLTRANSFERASE AND SULFURTRANSFERASE MOCS3"/>
    <property type="match status" value="1"/>
</dbReference>
<dbReference type="InterPro" id="IPR035985">
    <property type="entry name" value="Ubiquitin-activating_enz"/>
</dbReference>
<dbReference type="GO" id="GO:0004792">
    <property type="term" value="F:thiosulfate-cyanide sulfurtransferase activity"/>
    <property type="evidence" value="ECO:0007669"/>
    <property type="project" value="TreeGrafter"/>
</dbReference>
<sequence length="362" mass="40700">MKIKIRSGHEVLPLDSKTSIIGSMTSGLAHQFPDPDNEIAAVINQVLNGEYDLDDAVERLANLTHYTRTQSLNIIREIERMGHLETVEEPTTLSDEEKQRYSRSSRYLSWINQGEICGNWHLQELLKQKRVAVLGLGGIGSGVAYHLAASGVGHIRIVDYDTVELSNLSRQMLFDEEDIGALKVDVVKNKLLHLNHNVEVDGVQQHIRGNNDIMKLIDGMDFFFCCADSPEEITEWANNAALYTNIPWISCSYNGPIVQCGIYVPCKTGCFRCLIESVTKKLELKHRSSAYMHFQRDVNPVFGPIAQISAALSAYEGIRYLLDLSPQSVGRIIHVNMYNYFDSYVIDVPQDCHHAHIAKARG</sequence>
<dbReference type="InterPro" id="IPR000594">
    <property type="entry name" value="ThiF_NAD_FAD-bd"/>
</dbReference>
<organism evidence="2 3">
    <name type="scientific">Bifidobacterium parmae</name>
    <dbReference type="NCBI Taxonomy" id="361854"/>
    <lineage>
        <taxon>Bacteria</taxon>
        <taxon>Bacillati</taxon>
        <taxon>Actinomycetota</taxon>
        <taxon>Actinomycetes</taxon>
        <taxon>Bifidobacteriales</taxon>
        <taxon>Bifidobacteriaceae</taxon>
        <taxon>Bifidobacterium</taxon>
    </lineage>
</organism>
<accession>A0A2N5J6C8</accession>
<name>A0A2N5J6C8_9BIFI</name>